<evidence type="ECO:0000313" key="2">
    <source>
        <dbReference type="EMBL" id="KAJ8419764.1"/>
    </source>
</evidence>
<feature type="domain" description="Reverse transcriptase zinc-binding" evidence="1">
    <location>
        <begin position="98"/>
        <end position="165"/>
    </location>
</feature>
<protein>
    <recommendedName>
        <fullName evidence="1">Reverse transcriptase zinc-binding domain-containing protein</fullName>
    </recommendedName>
</protein>
<accession>A0A9Q1JFJ8</accession>
<dbReference type="Pfam" id="PF13966">
    <property type="entry name" value="zf-RVT"/>
    <property type="match status" value="1"/>
</dbReference>
<organism evidence="2 3">
    <name type="scientific">Carnegiea gigantea</name>
    <dbReference type="NCBI Taxonomy" id="171969"/>
    <lineage>
        <taxon>Eukaryota</taxon>
        <taxon>Viridiplantae</taxon>
        <taxon>Streptophyta</taxon>
        <taxon>Embryophyta</taxon>
        <taxon>Tracheophyta</taxon>
        <taxon>Spermatophyta</taxon>
        <taxon>Magnoliopsida</taxon>
        <taxon>eudicotyledons</taxon>
        <taxon>Gunneridae</taxon>
        <taxon>Pentapetalae</taxon>
        <taxon>Caryophyllales</taxon>
        <taxon>Cactineae</taxon>
        <taxon>Cactaceae</taxon>
        <taxon>Cactoideae</taxon>
        <taxon>Echinocereeae</taxon>
        <taxon>Carnegiea</taxon>
    </lineage>
</organism>
<dbReference type="OrthoDB" id="1109891at2759"/>
<dbReference type="Proteomes" id="UP001153076">
    <property type="component" value="Unassembled WGS sequence"/>
</dbReference>
<dbReference type="PANTHER" id="PTHR33116:SF84">
    <property type="entry name" value="RNA-DIRECTED DNA POLYMERASE"/>
    <property type="match status" value="1"/>
</dbReference>
<proteinExistence type="predicted"/>
<dbReference type="InterPro" id="IPR026960">
    <property type="entry name" value="RVT-Znf"/>
</dbReference>
<evidence type="ECO:0000313" key="3">
    <source>
        <dbReference type="Proteomes" id="UP001153076"/>
    </source>
</evidence>
<evidence type="ECO:0000259" key="1">
    <source>
        <dbReference type="Pfam" id="PF13966"/>
    </source>
</evidence>
<dbReference type="AlphaFoldDB" id="A0A9Q1JFJ8"/>
<gene>
    <name evidence="2" type="ORF">Cgig2_030066</name>
</gene>
<keyword evidence="3" id="KW-1185">Reference proteome</keyword>
<reference evidence="2" key="1">
    <citation type="submission" date="2022-04" db="EMBL/GenBank/DDBJ databases">
        <title>Carnegiea gigantea Genome sequencing and assembly v2.</title>
        <authorList>
            <person name="Copetti D."/>
            <person name="Sanderson M.J."/>
            <person name="Burquez A."/>
            <person name="Wojciechowski M.F."/>
        </authorList>
    </citation>
    <scope>NUCLEOTIDE SEQUENCE</scope>
    <source>
        <strain evidence="2">SGP5-SGP5p</strain>
        <tissue evidence="2">Aerial part</tissue>
    </source>
</reference>
<comment type="caution">
    <text evidence="2">The sequence shown here is derived from an EMBL/GenBank/DDBJ whole genome shotgun (WGS) entry which is preliminary data.</text>
</comment>
<name>A0A9Q1JFJ8_9CARY</name>
<sequence length="235" mass="28462">MSHPGGKDYSKNKAMIYKKSLFCRHSTAHQHSDFWYVWFLGFHLHFSPRVYTPKKYDGVGLKNLVAWNKACIAKLVKWVHGKYLKQQDWWDYQAPSDCSWVIWAGAVTLRHAFIMWMFMHHRLPFKSRLTRLIDKITKLNYALHNEVVEDLDHRFFQCKWAKDLWKSIRNWWHFAVDISNKEYFESKEREDLLQSNGSCTDLKQDDQGTYHTEDTHIEQHYREVYTLYREIPRII</sequence>
<dbReference type="EMBL" id="JAKOGI010004470">
    <property type="protein sequence ID" value="KAJ8419764.1"/>
    <property type="molecule type" value="Genomic_DNA"/>
</dbReference>
<dbReference type="PANTHER" id="PTHR33116">
    <property type="entry name" value="REVERSE TRANSCRIPTASE ZINC-BINDING DOMAIN-CONTAINING PROTEIN-RELATED-RELATED"/>
    <property type="match status" value="1"/>
</dbReference>